<organism evidence="3 4">
    <name type="scientific">Tepidibacter hydrothermalis</name>
    <dbReference type="NCBI Taxonomy" id="3036126"/>
    <lineage>
        <taxon>Bacteria</taxon>
        <taxon>Bacillati</taxon>
        <taxon>Bacillota</taxon>
        <taxon>Clostridia</taxon>
        <taxon>Peptostreptococcales</taxon>
        <taxon>Peptostreptococcaceae</taxon>
        <taxon>Tepidibacter</taxon>
    </lineage>
</organism>
<feature type="transmembrane region" description="Helical" evidence="1">
    <location>
        <begin position="570"/>
        <end position="592"/>
    </location>
</feature>
<feature type="transmembrane region" description="Helical" evidence="1">
    <location>
        <begin position="541"/>
        <end position="558"/>
    </location>
</feature>
<evidence type="ECO:0000313" key="3">
    <source>
        <dbReference type="EMBL" id="WFD08811.1"/>
    </source>
</evidence>
<feature type="transmembrane region" description="Helical" evidence="1">
    <location>
        <begin position="517"/>
        <end position="535"/>
    </location>
</feature>
<keyword evidence="1" id="KW-0472">Membrane</keyword>
<feature type="transmembrane region" description="Helical" evidence="1">
    <location>
        <begin position="632"/>
        <end position="652"/>
    </location>
</feature>
<feature type="signal peptide" evidence="2">
    <location>
        <begin position="1"/>
        <end position="25"/>
    </location>
</feature>
<keyword evidence="2" id="KW-0732">Signal</keyword>
<protein>
    <recommendedName>
        <fullName evidence="5">Alkaline phosphatase-like protein</fullName>
    </recommendedName>
</protein>
<evidence type="ECO:0000256" key="1">
    <source>
        <dbReference type="SAM" id="Phobius"/>
    </source>
</evidence>
<dbReference type="RefSeq" id="WP_277730728.1">
    <property type="nucleotide sequence ID" value="NZ_CP120733.1"/>
</dbReference>
<feature type="transmembrane region" description="Helical" evidence="1">
    <location>
        <begin position="490"/>
        <end position="510"/>
    </location>
</feature>
<name>A0ABY8E7D3_9FIRM</name>
<proteinExistence type="predicted"/>
<dbReference type="Proteomes" id="UP001222800">
    <property type="component" value="Chromosome"/>
</dbReference>
<feature type="transmembrane region" description="Helical" evidence="1">
    <location>
        <begin position="688"/>
        <end position="706"/>
    </location>
</feature>
<feature type="transmembrane region" description="Helical" evidence="1">
    <location>
        <begin position="399"/>
        <end position="419"/>
    </location>
</feature>
<feature type="transmembrane region" description="Helical" evidence="1">
    <location>
        <begin position="367"/>
        <end position="387"/>
    </location>
</feature>
<gene>
    <name evidence="3" type="ORF">P4S50_10415</name>
</gene>
<feature type="transmembrane region" description="Helical" evidence="1">
    <location>
        <begin position="664"/>
        <end position="682"/>
    </location>
</feature>
<sequence>MKKKFLVLFLLIVVLINSVPDMSFANEKGKVILININRTSIQDLKDIKYLNNQMNENGYVGLMNIKGANGTSDIRSYASIGAGTRAYINPSDIDFETINENSKEIYLRRTGINPGYINNLDINKTNASNERGEYGAFLGAIGYEFNNNNLNLAVLGNSDTDEEKHREIALIGMDINGQVQNGNIDNINIKDQTMPFGIRTDYDKLKKETKKYYDENNLLIVELGDTYRLDLYKENLNEDSYEKMKTEIYSNISDYLKEVFKIANENDRIYITSAYPEKQDYIDGYRLSPIVVFDGKEKGLLTSGTTRRKGVLSNQDISADIFDYFGIESDVIAGKTIQKIESDNNMEFLLKDYDKIVSNMQIRIPVLYTYAAFEMIMWMIMLVAIFFRHKTPKNTFRVLCAILKFTITIPFVLLIAPLLNYSTKASIITCIVGLLIIVYFLVYKIVKDDLSKLILLSGLVALGVLIDAATGQNMIKSSLLGYDPIIGARYYGIGNEYMGVLIGSLIFSVAGLLEKNIINKKIASVILIVSIVLLGHPKMGANVGGTITSVFSFLYLIMRLYNIKIDLKKIIFIGLAVVGVVSTMAIIDIYFIGSQSHLAGAIKKIASGGPLIILQIITRKIEMNMKLIGVSIWSKVLILGLLIVVVLFQKPVGILKKVCDRYPYLAKGWTSIIVASIVGFLVNDSGVVAAATSIAYVIIPVLVLLAKELDVSK</sequence>
<keyword evidence="1" id="KW-1133">Transmembrane helix</keyword>
<feature type="chain" id="PRO_5045151222" description="Alkaline phosphatase-like protein" evidence="2">
    <location>
        <begin position="26"/>
        <end position="713"/>
    </location>
</feature>
<reference evidence="3 4" key="1">
    <citation type="submission" date="2023-03" db="EMBL/GenBank/DDBJ databases">
        <title>Complete genome sequence of Tepidibacter sp. SWIR-1, isolated from a deep-sea hydrothermal vent.</title>
        <authorList>
            <person name="Li X."/>
        </authorList>
    </citation>
    <scope>NUCLEOTIDE SEQUENCE [LARGE SCALE GENOMIC DNA]</scope>
    <source>
        <strain evidence="3 4">SWIR-1</strain>
    </source>
</reference>
<dbReference type="EMBL" id="CP120733">
    <property type="protein sequence ID" value="WFD08811.1"/>
    <property type="molecule type" value="Genomic_DNA"/>
</dbReference>
<accession>A0ABY8E7D3</accession>
<feature type="transmembrane region" description="Helical" evidence="1">
    <location>
        <begin position="453"/>
        <end position="470"/>
    </location>
</feature>
<keyword evidence="4" id="KW-1185">Reference proteome</keyword>
<keyword evidence="1" id="KW-0812">Transmembrane</keyword>
<evidence type="ECO:0000313" key="4">
    <source>
        <dbReference type="Proteomes" id="UP001222800"/>
    </source>
</evidence>
<evidence type="ECO:0000256" key="2">
    <source>
        <dbReference type="SAM" id="SignalP"/>
    </source>
</evidence>
<feature type="transmembrane region" description="Helical" evidence="1">
    <location>
        <begin position="425"/>
        <end position="446"/>
    </location>
</feature>
<evidence type="ECO:0008006" key="5">
    <source>
        <dbReference type="Google" id="ProtNLM"/>
    </source>
</evidence>